<reference evidence="2" key="1">
    <citation type="journal article" date="2020" name="Phytopathology">
        <title>Genome Sequence Resources of Colletotrichum truncatum, C. plurivorum, C. musicola, and C. sojae: Four Species Pathogenic to Soybean (Glycine max).</title>
        <authorList>
            <person name="Rogerio F."/>
            <person name="Boufleur T.R."/>
            <person name="Ciampi-Guillardi M."/>
            <person name="Sukno S.A."/>
            <person name="Thon M.R."/>
            <person name="Massola Junior N.S."/>
            <person name="Baroncelli R."/>
        </authorList>
    </citation>
    <scope>NUCLEOTIDE SEQUENCE</scope>
    <source>
        <strain evidence="2">LFN00145</strain>
    </source>
</reference>
<keyword evidence="3" id="KW-1185">Reference proteome</keyword>
<sequence>MAHHQEPMDHHQVPQDDSDYSSGNEDALADIIEAEANECFASLQAPEIAHQIPQELYEKAMKENDQLTDDERRILLSRGDVTGKALAHPASLTPEERNFRAEWESRQQAEWKKRLEEQKGQMMRGDIWKEYNQKIDEIKREAEASGWPEDERMRRNFIAAERLQIKQERSDKGLKATDDSEDAKDWSDRIRENVALSFYRDETYDERARLQRENAPGVFSRYAEDLLTKWWDAMSKEERAVYLAKAGDIEQW</sequence>
<proteinExistence type="predicted"/>
<evidence type="ECO:0000313" key="3">
    <source>
        <dbReference type="Proteomes" id="UP000654918"/>
    </source>
</evidence>
<gene>
    <name evidence="2" type="ORF">CPLU01_15331</name>
</gene>
<evidence type="ECO:0000313" key="2">
    <source>
        <dbReference type="EMBL" id="KAF6810350.1"/>
    </source>
</evidence>
<protein>
    <submittedName>
        <fullName evidence="2">Glucan -beta-glucosidase</fullName>
    </submittedName>
</protein>
<comment type="caution">
    <text evidence="2">The sequence shown here is derived from an EMBL/GenBank/DDBJ whole genome shotgun (WGS) entry which is preliminary data.</text>
</comment>
<name>A0A8H6MW15_9PEZI</name>
<evidence type="ECO:0000256" key="1">
    <source>
        <dbReference type="SAM" id="MobiDB-lite"/>
    </source>
</evidence>
<dbReference type="Proteomes" id="UP000654918">
    <property type="component" value="Unassembled WGS sequence"/>
</dbReference>
<feature type="compositionally biased region" description="Basic and acidic residues" evidence="1">
    <location>
        <begin position="1"/>
        <end position="14"/>
    </location>
</feature>
<dbReference type="EMBL" id="WIGO01000501">
    <property type="protein sequence ID" value="KAF6810350.1"/>
    <property type="molecule type" value="Genomic_DNA"/>
</dbReference>
<feature type="region of interest" description="Disordered" evidence="1">
    <location>
        <begin position="1"/>
        <end position="28"/>
    </location>
</feature>
<organism evidence="2 3">
    <name type="scientific">Colletotrichum plurivorum</name>
    <dbReference type="NCBI Taxonomy" id="2175906"/>
    <lineage>
        <taxon>Eukaryota</taxon>
        <taxon>Fungi</taxon>
        <taxon>Dikarya</taxon>
        <taxon>Ascomycota</taxon>
        <taxon>Pezizomycotina</taxon>
        <taxon>Sordariomycetes</taxon>
        <taxon>Hypocreomycetidae</taxon>
        <taxon>Glomerellales</taxon>
        <taxon>Glomerellaceae</taxon>
        <taxon>Colletotrichum</taxon>
        <taxon>Colletotrichum orchidearum species complex</taxon>
    </lineage>
</organism>
<dbReference type="AlphaFoldDB" id="A0A8H6MW15"/>
<accession>A0A8H6MW15</accession>